<sequence length="242" mass="27018">MAAANTTLRVPYPTYDTSQLTADIESMNRRGLRWLRTGDRVVVLVDENGVLRDIGFNSVPFNALKANFPVIKRAAAASKLRRITTVIVSAPADGLQELLTLLEDTITTAWRQNLPHPEETPLYTYNQIGEAAHGLGRNSLAELTVLRANRILDRDLRERVVNISAADVRAIYSNLAADHTLRQAVSSSIARGIIAKRIANSKELREVEEEIQEFKDELQSRKQAWSAKKKAGEDIRVPSNTY</sequence>
<accession>A0ABR0RQ42</accession>
<name>A0ABR0RQ42_9EURO</name>
<gene>
    <name evidence="2" type="ORF">PMZ80_005067</name>
</gene>
<proteinExistence type="predicted"/>
<dbReference type="EMBL" id="JAVHJV010000005">
    <property type="protein sequence ID" value="KAK5942502.1"/>
    <property type="molecule type" value="Genomic_DNA"/>
</dbReference>
<protein>
    <submittedName>
        <fullName evidence="2">Uncharacterized protein</fullName>
    </submittedName>
</protein>
<evidence type="ECO:0000313" key="3">
    <source>
        <dbReference type="Proteomes" id="UP001334248"/>
    </source>
</evidence>
<keyword evidence="1" id="KW-0175">Coiled coil</keyword>
<comment type="caution">
    <text evidence="2">The sequence shown here is derived from an EMBL/GenBank/DDBJ whole genome shotgun (WGS) entry which is preliminary data.</text>
</comment>
<dbReference type="RefSeq" id="XP_064730592.1">
    <property type="nucleotide sequence ID" value="XM_064873488.1"/>
</dbReference>
<organism evidence="2 3">
    <name type="scientific">Knufia obscura</name>
    <dbReference type="NCBI Taxonomy" id="1635080"/>
    <lineage>
        <taxon>Eukaryota</taxon>
        <taxon>Fungi</taxon>
        <taxon>Dikarya</taxon>
        <taxon>Ascomycota</taxon>
        <taxon>Pezizomycotina</taxon>
        <taxon>Eurotiomycetes</taxon>
        <taxon>Chaetothyriomycetidae</taxon>
        <taxon>Chaetothyriales</taxon>
        <taxon>Trichomeriaceae</taxon>
        <taxon>Knufia</taxon>
    </lineage>
</organism>
<feature type="coiled-coil region" evidence="1">
    <location>
        <begin position="197"/>
        <end position="224"/>
    </location>
</feature>
<reference evidence="2 3" key="1">
    <citation type="journal article" date="2023" name="Res Sq">
        <title>Genomic and morphological characterization of Knufia obscura isolated from the Mars 2020 spacecraft assembly facility.</title>
        <authorList>
            <person name="Chander A.M."/>
            <person name="Teixeira M.M."/>
            <person name="Singh N.K."/>
            <person name="Williams M.P."/>
            <person name="Parker C.W."/>
            <person name="Leo P."/>
            <person name="Stajich J.E."/>
            <person name="Torok T."/>
            <person name="Tighe S."/>
            <person name="Mason C.E."/>
            <person name="Venkateswaran K."/>
        </authorList>
    </citation>
    <scope>NUCLEOTIDE SEQUENCE [LARGE SCALE GENOMIC DNA]</scope>
    <source>
        <strain evidence="2 3">CCFEE 5817</strain>
    </source>
</reference>
<evidence type="ECO:0000313" key="2">
    <source>
        <dbReference type="EMBL" id="KAK5942502.1"/>
    </source>
</evidence>
<dbReference type="Proteomes" id="UP001334248">
    <property type="component" value="Unassembled WGS sequence"/>
</dbReference>
<dbReference type="GeneID" id="89998516"/>
<keyword evidence="3" id="KW-1185">Reference proteome</keyword>
<evidence type="ECO:0000256" key="1">
    <source>
        <dbReference type="SAM" id="Coils"/>
    </source>
</evidence>